<keyword evidence="2" id="KW-1185">Reference proteome</keyword>
<comment type="caution">
    <text evidence="1">The sequence shown here is derived from an EMBL/GenBank/DDBJ whole genome shotgun (WGS) entry which is preliminary data.</text>
</comment>
<sequence length="83" mass="9845">MAYLVTTIIIIFCLPCNDHKIYTMHCMYKKQLWLSTKAQKKYSKKISNMFSLRYSLFLEMRSTPPAEGHLPHLNQNRQHGLEI</sequence>
<proteinExistence type="predicted"/>
<dbReference type="AlphaFoldDB" id="A0AAV7AG25"/>
<evidence type="ECO:0000313" key="2">
    <source>
        <dbReference type="Proteomes" id="UP000824782"/>
    </source>
</evidence>
<accession>A0AAV7AG25</accession>
<protein>
    <submittedName>
        <fullName evidence="1">Uncharacterized protein</fullName>
    </submittedName>
</protein>
<dbReference type="Proteomes" id="UP000824782">
    <property type="component" value="Unassembled WGS sequence"/>
</dbReference>
<dbReference type="EMBL" id="WNYA01000007">
    <property type="protein sequence ID" value="KAG8560484.1"/>
    <property type="molecule type" value="Genomic_DNA"/>
</dbReference>
<reference evidence="1" key="1">
    <citation type="thesis" date="2020" institute="ProQuest LLC" country="789 East Eisenhower Parkway, Ann Arbor, MI, USA">
        <title>Comparative Genomics and Chromosome Evolution.</title>
        <authorList>
            <person name="Mudd A.B."/>
        </authorList>
    </citation>
    <scope>NUCLEOTIDE SEQUENCE</scope>
    <source>
        <strain evidence="1">237g6f4</strain>
        <tissue evidence="1">Blood</tissue>
    </source>
</reference>
<name>A0AAV7AG25_ENGPU</name>
<gene>
    <name evidence="1" type="ORF">GDO81_015003</name>
</gene>
<evidence type="ECO:0000313" key="1">
    <source>
        <dbReference type="EMBL" id="KAG8560484.1"/>
    </source>
</evidence>
<organism evidence="1 2">
    <name type="scientific">Engystomops pustulosus</name>
    <name type="common">Tungara frog</name>
    <name type="synonym">Physalaemus pustulosus</name>
    <dbReference type="NCBI Taxonomy" id="76066"/>
    <lineage>
        <taxon>Eukaryota</taxon>
        <taxon>Metazoa</taxon>
        <taxon>Chordata</taxon>
        <taxon>Craniata</taxon>
        <taxon>Vertebrata</taxon>
        <taxon>Euteleostomi</taxon>
        <taxon>Amphibia</taxon>
        <taxon>Batrachia</taxon>
        <taxon>Anura</taxon>
        <taxon>Neobatrachia</taxon>
        <taxon>Hyloidea</taxon>
        <taxon>Leptodactylidae</taxon>
        <taxon>Leiuperinae</taxon>
        <taxon>Engystomops</taxon>
    </lineage>
</organism>